<dbReference type="InterPro" id="IPR006145">
    <property type="entry name" value="PsdUridine_synth_RsuA/RluA"/>
</dbReference>
<evidence type="ECO:0000256" key="4">
    <source>
        <dbReference type="PROSITE-ProRule" id="PRU00182"/>
    </source>
</evidence>
<dbReference type="EMBL" id="NIGF01000002">
    <property type="protein sequence ID" value="PQV65016.1"/>
    <property type="molecule type" value="Genomic_DNA"/>
</dbReference>
<dbReference type="FunCoup" id="A0A2S8SW46">
    <property type="interactions" value="372"/>
</dbReference>
<evidence type="ECO:0000313" key="9">
    <source>
        <dbReference type="Proteomes" id="UP000237684"/>
    </source>
</evidence>
<dbReference type="InterPro" id="IPR018496">
    <property type="entry name" value="PsdUridine_synth_RsuA/RluB_CS"/>
</dbReference>
<dbReference type="InterPro" id="IPR042092">
    <property type="entry name" value="PsdUridine_s_RsuA/RluB/E/F_cat"/>
</dbReference>
<dbReference type="AlphaFoldDB" id="A0A2S8SW46"/>
<evidence type="ECO:0000259" key="7">
    <source>
        <dbReference type="SMART" id="SM00363"/>
    </source>
</evidence>
<dbReference type="GO" id="GO:0005829">
    <property type="term" value="C:cytosol"/>
    <property type="evidence" value="ECO:0007669"/>
    <property type="project" value="UniProtKB-ARBA"/>
</dbReference>
<dbReference type="Pfam" id="PF01479">
    <property type="entry name" value="S4"/>
    <property type="match status" value="1"/>
</dbReference>
<dbReference type="OrthoDB" id="9807213at2"/>
<accession>A0A2S8SW46</accession>
<dbReference type="GO" id="GO:0120159">
    <property type="term" value="F:rRNA pseudouridine synthase activity"/>
    <property type="evidence" value="ECO:0007669"/>
    <property type="project" value="UniProtKB-ARBA"/>
</dbReference>
<dbReference type="InterPro" id="IPR002942">
    <property type="entry name" value="S4_RNA-bd"/>
</dbReference>
<dbReference type="PROSITE" id="PS50889">
    <property type="entry name" value="S4"/>
    <property type="match status" value="1"/>
</dbReference>
<dbReference type="SUPFAM" id="SSF55120">
    <property type="entry name" value="Pseudouridine synthase"/>
    <property type="match status" value="1"/>
</dbReference>
<dbReference type="SMART" id="SM00363">
    <property type="entry name" value="S4"/>
    <property type="match status" value="1"/>
</dbReference>
<keyword evidence="9" id="KW-1185">Reference proteome</keyword>
<dbReference type="InterPro" id="IPR020094">
    <property type="entry name" value="TruA/RsuA/RluB/E/F_N"/>
</dbReference>
<dbReference type="InParanoid" id="A0A2S8SW46"/>
<feature type="domain" description="RNA-binding S4" evidence="7">
    <location>
        <begin position="2"/>
        <end position="63"/>
    </location>
</feature>
<evidence type="ECO:0000256" key="6">
    <source>
        <dbReference type="SAM" id="MobiDB-lite"/>
    </source>
</evidence>
<comment type="caution">
    <text evidence="8">The sequence shown here is derived from an EMBL/GenBank/DDBJ whole genome shotgun (WGS) entry which is preliminary data.</text>
</comment>
<dbReference type="CDD" id="cd02870">
    <property type="entry name" value="PseudoU_synth_RsuA_like"/>
    <property type="match status" value="1"/>
</dbReference>
<dbReference type="InterPro" id="IPR036986">
    <property type="entry name" value="S4_RNA-bd_sf"/>
</dbReference>
<dbReference type="GO" id="GO:0003723">
    <property type="term" value="F:RNA binding"/>
    <property type="evidence" value="ECO:0007669"/>
    <property type="project" value="UniProtKB-KW"/>
</dbReference>
<gene>
    <name evidence="8" type="ORF">B1R32_10223</name>
</gene>
<dbReference type="Gene3D" id="3.30.70.580">
    <property type="entry name" value="Pseudouridine synthase I, catalytic domain, N-terminal subdomain"/>
    <property type="match status" value="1"/>
</dbReference>
<dbReference type="InterPro" id="IPR000748">
    <property type="entry name" value="PsdUridine_synth_RsuA/RluB/E/F"/>
</dbReference>
<dbReference type="NCBIfam" id="TIGR00093">
    <property type="entry name" value="pseudouridine synthase"/>
    <property type="match status" value="1"/>
</dbReference>
<dbReference type="PANTHER" id="PTHR47683">
    <property type="entry name" value="PSEUDOURIDINE SYNTHASE FAMILY PROTEIN-RELATED"/>
    <property type="match status" value="1"/>
</dbReference>
<dbReference type="FunFam" id="3.30.70.1560:FF:000001">
    <property type="entry name" value="Pseudouridine synthase"/>
    <property type="match status" value="1"/>
</dbReference>
<sequence length="429" mass="47115">MERVSKLIAKAGIASRRAAEEMIAAGRVTLNGHTFTEQGTKADILNDRIIVDGHPLRISEKPGVVLVFHKPRLVMTTKDDPGGRSTVMDFLPRKWQSLHPVGRLDFDTSGVLLLTDDGELTHLLTHPSHGAEKVYEARVRGVVEPSAIEKLERGVRLDDGPTAPCRAKLMAQRDKNALVQLVLREGRNRQVRRMLDAVGHPANALRRISFAGVELEGLPAGEFRILLPGEVKALRRRVESKVKKLSSPKGKFSKRKIPPLEAAQVNAAKTATEPEVVPFKTSHTRLERAAIKKAAPAATSTTAAQRASDAARKRVTKAVPKTDAKAESKREVRRPRNAPDTPEAPRLERKGSKARAISDAQRAQKPAPRSKPDARSAESRPATPRTSDGRPLNIRNPVPRNPDPRDAKPSSDAPKRAPVANRIDKRWKS</sequence>
<dbReference type="Gene3D" id="3.10.290.10">
    <property type="entry name" value="RNA-binding S4 domain"/>
    <property type="match status" value="1"/>
</dbReference>
<dbReference type="EC" id="5.4.99.-" evidence="5"/>
<dbReference type="Pfam" id="PF00849">
    <property type="entry name" value="PseudoU_synth_2"/>
    <property type="match status" value="1"/>
</dbReference>
<dbReference type="PROSITE" id="PS01149">
    <property type="entry name" value="PSI_RSU"/>
    <property type="match status" value="1"/>
</dbReference>
<evidence type="ECO:0000256" key="1">
    <source>
        <dbReference type="ARBA" id="ARBA00008348"/>
    </source>
</evidence>
<name>A0A2S8SW46_9BACT</name>
<evidence type="ECO:0000256" key="2">
    <source>
        <dbReference type="ARBA" id="ARBA00022884"/>
    </source>
</evidence>
<evidence type="ECO:0000256" key="3">
    <source>
        <dbReference type="ARBA" id="ARBA00023235"/>
    </source>
</evidence>
<protein>
    <recommendedName>
        <fullName evidence="5">Pseudouridine synthase</fullName>
        <ecNumber evidence="5">5.4.99.-</ecNumber>
    </recommendedName>
</protein>
<dbReference type="GO" id="GO:0000455">
    <property type="term" value="P:enzyme-directed rRNA pseudouridine synthesis"/>
    <property type="evidence" value="ECO:0007669"/>
    <property type="project" value="UniProtKB-ARBA"/>
</dbReference>
<dbReference type="CDD" id="cd00165">
    <property type="entry name" value="S4"/>
    <property type="match status" value="1"/>
</dbReference>
<comment type="similarity">
    <text evidence="1 5">Belongs to the pseudouridine synthase RsuA family.</text>
</comment>
<feature type="compositionally biased region" description="Basic and acidic residues" evidence="6">
    <location>
        <begin position="402"/>
        <end position="415"/>
    </location>
</feature>
<feature type="compositionally biased region" description="Low complexity" evidence="6">
    <location>
        <begin position="292"/>
        <end position="308"/>
    </location>
</feature>
<organism evidence="8 9">
    <name type="scientific">Abditibacterium utsteinense</name>
    <dbReference type="NCBI Taxonomy" id="1960156"/>
    <lineage>
        <taxon>Bacteria</taxon>
        <taxon>Pseudomonadati</taxon>
        <taxon>Abditibacteriota</taxon>
        <taxon>Abditibacteriia</taxon>
        <taxon>Abditibacteriales</taxon>
        <taxon>Abditibacteriaceae</taxon>
        <taxon>Abditibacterium</taxon>
    </lineage>
</organism>
<feature type="region of interest" description="Disordered" evidence="6">
    <location>
        <begin position="290"/>
        <end position="429"/>
    </location>
</feature>
<dbReference type="PANTHER" id="PTHR47683:SF3">
    <property type="entry name" value="RIBOSOMAL LARGE SUBUNIT PSEUDOURIDINE SYNTHASE B"/>
    <property type="match status" value="1"/>
</dbReference>
<evidence type="ECO:0000256" key="5">
    <source>
        <dbReference type="RuleBase" id="RU003887"/>
    </source>
</evidence>
<dbReference type="SUPFAM" id="SSF55174">
    <property type="entry name" value="Alpha-L RNA-binding motif"/>
    <property type="match status" value="1"/>
</dbReference>
<dbReference type="InterPro" id="IPR020103">
    <property type="entry name" value="PsdUridine_synth_cat_dom_sf"/>
</dbReference>
<dbReference type="InterPro" id="IPR050343">
    <property type="entry name" value="RsuA_PseudoU_synthase"/>
</dbReference>
<dbReference type="Gene3D" id="3.30.70.1560">
    <property type="entry name" value="Alpha-L RNA-binding motif"/>
    <property type="match status" value="1"/>
</dbReference>
<dbReference type="Proteomes" id="UP000237684">
    <property type="component" value="Unassembled WGS sequence"/>
</dbReference>
<reference evidence="8 9" key="1">
    <citation type="journal article" date="2018" name="Syst. Appl. Microbiol.">
        <title>Abditibacterium utsteinense sp. nov., the first cultivated member of candidate phylum FBP, isolated from ice-free Antarctic soil samples.</title>
        <authorList>
            <person name="Tahon G."/>
            <person name="Tytgat B."/>
            <person name="Lebbe L."/>
            <person name="Carlier A."/>
            <person name="Willems A."/>
        </authorList>
    </citation>
    <scope>NUCLEOTIDE SEQUENCE [LARGE SCALE GENOMIC DNA]</scope>
    <source>
        <strain evidence="8 9">LMG 29911</strain>
    </source>
</reference>
<feature type="compositionally biased region" description="Basic and acidic residues" evidence="6">
    <location>
        <begin position="320"/>
        <end position="330"/>
    </location>
</feature>
<proteinExistence type="inferred from homology"/>
<keyword evidence="2 4" id="KW-0694">RNA-binding</keyword>
<keyword evidence="3 5" id="KW-0413">Isomerase</keyword>
<dbReference type="FunFam" id="3.10.290.10:FF:000003">
    <property type="entry name" value="Pseudouridine synthase"/>
    <property type="match status" value="1"/>
</dbReference>
<evidence type="ECO:0000313" key="8">
    <source>
        <dbReference type="EMBL" id="PQV65016.1"/>
    </source>
</evidence>